<accession>A0A0G4EFF2</accession>
<proteinExistence type="predicted"/>
<feature type="region of interest" description="Disordered" evidence="1">
    <location>
        <begin position="321"/>
        <end position="345"/>
    </location>
</feature>
<evidence type="ECO:0000256" key="2">
    <source>
        <dbReference type="SAM" id="Phobius"/>
    </source>
</evidence>
<reference evidence="3 4" key="1">
    <citation type="submission" date="2014-11" db="EMBL/GenBank/DDBJ databases">
        <authorList>
            <person name="Zhu J."/>
            <person name="Qi W."/>
            <person name="Song R."/>
        </authorList>
    </citation>
    <scope>NUCLEOTIDE SEQUENCE [LARGE SCALE GENOMIC DNA]</scope>
</reference>
<feature type="transmembrane region" description="Helical" evidence="2">
    <location>
        <begin position="77"/>
        <end position="93"/>
    </location>
</feature>
<sequence>MERLLAFDLTQLSFTQHDLDDAFFGFIDWLARSSELPWLCYLASLSVMVYFWLTPSAVAGLGGVMFGHRYHKRTREWVLGLGFLLIAGMLIGLRFGLGVAYGLIFLISLIMLAALSSQRPRPPRCGYRTGTRRVFLLLLVYLFIGCSDGMLSIGGPAMCGNATLGARVVPPVVHLVEADNVTGRTPLCNNLYWTTEEDLFVKATTDVNNTTAPITACVRRTGSDPQKGTESMCSDVTLASEYDGAKPCCNIHLCVNTDTPTFKADPITSGRLVEDEHADWWCEDPEAGTQKWRVVLSAGCTEEDIIAPAVHSPKERLYKKHTAAPRHKRQPTPPVEKLIASRHDW</sequence>
<name>A0A0G4EFF2_VITBC</name>
<keyword evidence="4" id="KW-1185">Reference proteome</keyword>
<gene>
    <name evidence="3" type="ORF">Vbra_2077</name>
</gene>
<keyword evidence="2" id="KW-0472">Membrane</keyword>
<evidence type="ECO:0000313" key="3">
    <source>
        <dbReference type="EMBL" id="CEL94462.1"/>
    </source>
</evidence>
<dbReference type="EMBL" id="CDMY01000219">
    <property type="protein sequence ID" value="CEL94462.1"/>
    <property type="molecule type" value="Genomic_DNA"/>
</dbReference>
<keyword evidence="2" id="KW-0812">Transmembrane</keyword>
<feature type="transmembrane region" description="Helical" evidence="2">
    <location>
        <begin position="36"/>
        <end position="65"/>
    </location>
</feature>
<feature type="compositionally biased region" description="Basic residues" evidence="1">
    <location>
        <begin position="321"/>
        <end position="330"/>
    </location>
</feature>
<evidence type="ECO:0000313" key="4">
    <source>
        <dbReference type="Proteomes" id="UP000041254"/>
    </source>
</evidence>
<dbReference type="Proteomes" id="UP000041254">
    <property type="component" value="Unassembled WGS sequence"/>
</dbReference>
<organism evidence="3 4">
    <name type="scientific">Vitrella brassicaformis (strain CCMP3155)</name>
    <dbReference type="NCBI Taxonomy" id="1169540"/>
    <lineage>
        <taxon>Eukaryota</taxon>
        <taxon>Sar</taxon>
        <taxon>Alveolata</taxon>
        <taxon>Colpodellida</taxon>
        <taxon>Vitrellaceae</taxon>
        <taxon>Vitrella</taxon>
    </lineage>
</organism>
<dbReference type="AlphaFoldDB" id="A0A0G4EFF2"/>
<keyword evidence="2" id="KW-1133">Transmembrane helix</keyword>
<evidence type="ECO:0000256" key="1">
    <source>
        <dbReference type="SAM" id="MobiDB-lite"/>
    </source>
</evidence>
<dbReference type="VEuPathDB" id="CryptoDB:Vbra_2077"/>
<protein>
    <submittedName>
        <fullName evidence="3">Uncharacterized protein</fullName>
    </submittedName>
</protein>
<dbReference type="InParanoid" id="A0A0G4EFF2"/>
<feature type="transmembrane region" description="Helical" evidence="2">
    <location>
        <begin position="135"/>
        <end position="154"/>
    </location>
</feature>
<feature type="transmembrane region" description="Helical" evidence="2">
    <location>
        <begin position="99"/>
        <end position="115"/>
    </location>
</feature>